<name>A0A0G1KAS4_9BACT</name>
<evidence type="ECO:0000256" key="1">
    <source>
        <dbReference type="SAM" id="MobiDB-lite"/>
    </source>
</evidence>
<dbReference type="AlphaFoldDB" id="A0A0G1KAS4"/>
<protein>
    <submittedName>
        <fullName evidence="2">Uncharacterized protein</fullName>
    </submittedName>
</protein>
<gene>
    <name evidence="2" type="ORF">UW79_C0033G0010</name>
</gene>
<reference evidence="2 3" key="1">
    <citation type="journal article" date="2015" name="Nature">
        <title>rRNA introns, odd ribosomes, and small enigmatic genomes across a large radiation of phyla.</title>
        <authorList>
            <person name="Brown C.T."/>
            <person name="Hug L.A."/>
            <person name="Thomas B.C."/>
            <person name="Sharon I."/>
            <person name="Castelle C.J."/>
            <person name="Singh A."/>
            <person name="Wilkins M.J."/>
            <person name="Williams K.H."/>
            <person name="Banfield J.F."/>
        </authorList>
    </citation>
    <scope>NUCLEOTIDE SEQUENCE [LARGE SCALE GENOMIC DNA]</scope>
</reference>
<proteinExistence type="predicted"/>
<dbReference type="EMBL" id="LCJR01000033">
    <property type="protein sequence ID" value="KKT80856.1"/>
    <property type="molecule type" value="Genomic_DNA"/>
</dbReference>
<evidence type="ECO:0000313" key="3">
    <source>
        <dbReference type="Proteomes" id="UP000034032"/>
    </source>
</evidence>
<accession>A0A0G1KAS4</accession>
<organism evidence="2 3">
    <name type="scientific">Candidatus Yanofskybacteria bacterium GW2011_GWA2_44_9</name>
    <dbReference type="NCBI Taxonomy" id="1619025"/>
    <lineage>
        <taxon>Bacteria</taxon>
        <taxon>Candidatus Yanofskyibacteriota</taxon>
    </lineage>
</organism>
<feature type="region of interest" description="Disordered" evidence="1">
    <location>
        <begin position="1"/>
        <end position="25"/>
    </location>
</feature>
<evidence type="ECO:0000313" key="2">
    <source>
        <dbReference type="EMBL" id="KKT80856.1"/>
    </source>
</evidence>
<comment type="caution">
    <text evidence="2">The sequence shown here is derived from an EMBL/GenBank/DDBJ whole genome shotgun (WGS) entry which is preliminary data.</text>
</comment>
<sequence length="97" mass="10716">MVDLVDPSGLPPKTDKRTALSINNDGPLVDRTRFEPLSQLSQSSDCSVATPSHGITHQKLVIHHYDSQFSQKAKQFAFFRGIEPPHCPDSKGGLFLK</sequence>
<dbReference type="Proteomes" id="UP000034032">
    <property type="component" value="Unassembled WGS sequence"/>
</dbReference>